<protein>
    <submittedName>
        <fullName evidence="2">Phosphatase</fullName>
    </submittedName>
</protein>
<dbReference type="CDD" id="cd07437">
    <property type="entry name" value="PHP_HisPPase_Ycdx_like"/>
    <property type="match status" value="1"/>
</dbReference>
<feature type="domain" description="Polymerase/histidinol phosphatase N-terminal" evidence="1">
    <location>
        <begin position="5"/>
        <end position="79"/>
    </location>
</feature>
<organism evidence="2 3">
    <name type="scientific">Fusibacter bizertensis</name>
    <dbReference type="NCBI Taxonomy" id="1488331"/>
    <lineage>
        <taxon>Bacteria</taxon>
        <taxon>Bacillati</taxon>
        <taxon>Bacillota</taxon>
        <taxon>Clostridia</taxon>
        <taxon>Eubacteriales</taxon>
        <taxon>Eubacteriales Family XII. Incertae Sedis</taxon>
        <taxon>Fusibacter</taxon>
    </lineage>
</organism>
<name>A0ABT6NCW7_9FIRM</name>
<reference evidence="2 3" key="1">
    <citation type="submission" date="2023-04" db="EMBL/GenBank/DDBJ databases">
        <title>Fusibacter bizertensis strain WBS, isolated from littoral bottom sediments of the Arctic seas - biochemical and genomic analysis.</title>
        <authorList>
            <person name="Brioukhanov A.L."/>
        </authorList>
    </citation>
    <scope>NUCLEOTIDE SEQUENCE [LARGE SCALE GENOMIC DNA]</scope>
    <source>
        <strain evidence="2 3">WBS</strain>
    </source>
</reference>
<gene>
    <name evidence="2" type="ORF">QE109_08845</name>
</gene>
<evidence type="ECO:0000313" key="2">
    <source>
        <dbReference type="EMBL" id="MDH8678253.1"/>
    </source>
</evidence>
<proteinExistence type="predicted"/>
<dbReference type="PANTHER" id="PTHR36928:SF1">
    <property type="entry name" value="PHOSPHATASE YCDX-RELATED"/>
    <property type="match status" value="1"/>
</dbReference>
<keyword evidence="3" id="KW-1185">Reference proteome</keyword>
<accession>A0ABT6NCW7</accession>
<dbReference type="NCBIfam" id="NF006702">
    <property type="entry name" value="PRK09248.1"/>
    <property type="match status" value="1"/>
</dbReference>
<evidence type="ECO:0000259" key="1">
    <source>
        <dbReference type="SMART" id="SM00481"/>
    </source>
</evidence>
<evidence type="ECO:0000313" key="3">
    <source>
        <dbReference type="Proteomes" id="UP001158045"/>
    </source>
</evidence>
<dbReference type="InterPro" id="IPR016195">
    <property type="entry name" value="Pol/histidinol_Pase-like"/>
</dbReference>
<dbReference type="Pfam" id="PF02811">
    <property type="entry name" value="PHP"/>
    <property type="match status" value="1"/>
</dbReference>
<dbReference type="RefSeq" id="WP_281094094.1">
    <property type="nucleotide sequence ID" value="NZ_JARYZI010000005.1"/>
</dbReference>
<dbReference type="InterPro" id="IPR003141">
    <property type="entry name" value="Pol/His_phosphatase_N"/>
</dbReference>
<dbReference type="Gene3D" id="3.20.20.140">
    <property type="entry name" value="Metal-dependent hydrolases"/>
    <property type="match status" value="1"/>
</dbReference>
<dbReference type="InterPro" id="IPR004013">
    <property type="entry name" value="PHP_dom"/>
</dbReference>
<dbReference type="EMBL" id="JARYZI010000005">
    <property type="protein sequence ID" value="MDH8678253.1"/>
    <property type="molecule type" value="Genomic_DNA"/>
</dbReference>
<dbReference type="Proteomes" id="UP001158045">
    <property type="component" value="Unassembled WGS sequence"/>
</dbReference>
<dbReference type="SUPFAM" id="SSF89550">
    <property type="entry name" value="PHP domain-like"/>
    <property type="match status" value="1"/>
</dbReference>
<dbReference type="InterPro" id="IPR050243">
    <property type="entry name" value="PHP_phosphatase"/>
</dbReference>
<dbReference type="SMART" id="SM00481">
    <property type="entry name" value="POLIIIAc"/>
    <property type="match status" value="1"/>
</dbReference>
<comment type="caution">
    <text evidence="2">The sequence shown here is derived from an EMBL/GenBank/DDBJ whole genome shotgun (WGS) entry which is preliminary data.</text>
</comment>
<dbReference type="PANTHER" id="PTHR36928">
    <property type="entry name" value="PHOSPHATASE YCDX-RELATED"/>
    <property type="match status" value="1"/>
</dbReference>
<sequence>MFNKIDMHTHTVASGHAYSTLMDNIRVAKTNGIEVLGISDHAPAMPGSTHEYYFSNLRVLPQYIEGIRILKGVELNILDVEGNIDLDERTLSFLDYAIASLHPPCYEGGSKSDNTNALINAMQHKIVKIIGHPDDGRYPLDYEKLVKAAQKHGVLLEVNNSSLSPNAFRENAYENYKEMLAYCMKQGVKIIINSDAHFHDYIGATNYAMSLLEEINFPKELIVNMQALTQFIEYNSEFEKNRR</sequence>